<evidence type="ECO:0000313" key="2">
    <source>
        <dbReference type="Proteomes" id="UP001523565"/>
    </source>
</evidence>
<dbReference type="Pfam" id="PF04294">
    <property type="entry name" value="VanW"/>
    <property type="match status" value="1"/>
</dbReference>
<dbReference type="InterPro" id="IPR007391">
    <property type="entry name" value="Vancomycin_resist_VanW"/>
</dbReference>
<protein>
    <submittedName>
        <fullName evidence="1">VanW family protein</fullName>
    </submittedName>
</protein>
<dbReference type="PANTHER" id="PTHR35788:SF1">
    <property type="entry name" value="EXPORTED PROTEIN"/>
    <property type="match status" value="1"/>
</dbReference>
<dbReference type="Proteomes" id="UP001523565">
    <property type="component" value="Unassembled WGS sequence"/>
</dbReference>
<dbReference type="RefSeq" id="WP_262068697.1">
    <property type="nucleotide sequence ID" value="NZ_JAMXOC010000006.1"/>
</dbReference>
<name>A0ABT1EJE7_9FIRM</name>
<comment type="caution">
    <text evidence="1">The sequence shown here is derived from an EMBL/GenBank/DDBJ whole genome shotgun (WGS) entry which is preliminary data.</text>
</comment>
<dbReference type="EMBL" id="JAMZFV010000006">
    <property type="protein sequence ID" value="MCP1109816.1"/>
    <property type="molecule type" value="Genomic_DNA"/>
</dbReference>
<accession>A0ABT1EJE7</accession>
<reference evidence="1 2" key="1">
    <citation type="journal article" date="2022" name="Genome Biol. Evol.">
        <title>Host diet, physiology and behaviors set the stage for Lachnospiraceae cladogenesis.</title>
        <authorList>
            <person name="Vera-Ponce De Leon A."/>
            <person name="Schneider M."/>
            <person name="Jahnes B.C."/>
            <person name="Sadowski V."/>
            <person name="Camuy-Velez L.A."/>
            <person name="Duan J."/>
            <person name="Sabree Z.L."/>
        </authorList>
    </citation>
    <scope>NUCLEOTIDE SEQUENCE [LARGE SCALE GENOMIC DNA]</scope>
    <source>
        <strain evidence="1 2">PAL227</strain>
    </source>
</reference>
<evidence type="ECO:0000313" key="1">
    <source>
        <dbReference type="EMBL" id="MCP1109816.1"/>
    </source>
</evidence>
<sequence>MFWNKDLLFCDINPTCYAISVQKEICKRHLQDLMSHDKIAKEKQNEVLPNLISSHQSNMIKRAPGVELLSQTNKAFNINLASEKINGIVIHPGEVFSFWKTVGKASKRKGYKEGRIMHRNNLVTGIGGGLCNLGNTIHLLLLHSPLDVTEFHNHSDALAPDEGERIPFSAGTSVSYNSQDYRFKNNTTQDIQLRLWCEGEMLLAELRSDTEFPWTYRIVEEDHHFTKEGTKYYRVSKIFKETLDRQTGNILAKDLVWDNHSEVMYDYDLIPRELIH</sequence>
<keyword evidence="2" id="KW-1185">Reference proteome</keyword>
<dbReference type="InterPro" id="IPR052913">
    <property type="entry name" value="Glycopeptide_resist_protein"/>
</dbReference>
<gene>
    <name evidence="1" type="ORF">NK118_06055</name>
</gene>
<dbReference type="PANTHER" id="PTHR35788">
    <property type="entry name" value="EXPORTED PROTEIN-RELATED"/>
    <property type="match status" value="1"/>
</dbReference>
<organism evidence="1 2">
    <name type="scientific">Ohessyouella blattaphilus</name>
    <dbReference type="NCBI Taxonomy" id="2949333"/>
    <lineage>
        <taxon>Bacteria</taxon>
        <taxon>Bacillati</taxon>
        <taxon>Bacillota</taxon>
        <taxon>Clostridia</taxon>
        <taxon>Lachnospirales</taxon>
        <taxon>Lachnospiraceae</taxon>
        <taxon>Ohessyouella</taxon>
    </lineage>
</organism>
<proteinExistence type="predicted"/>